<gene>
    <name evidence="3" type="primary">frsA</name>
    <name evidence="4" type="ORF">NCTC9419_03654</name>
</gene>
<dbReference type="HAMAP" id="MF_01063">
    <property type="entry name" value="FrsA"/>
    <property type="match status" value="1"/>
</dbReference>
<dbReference type="GO" id="GO:0106435">
    <property type="term" value="F:carboxylesterase activity"/>
    <property type="evidence" value="ECO:0007669"/>
    <property type="project" value="UniProtKB-EC"/>
</dbReference>
<dbReference type="PANTHER" id="PTHR22946">
    <property type="entry name" value="DIENELACTONE HYDROLASE DOMAIN-CONTAINING PROTEIN-RELATED"/>
    <property type="match status" value="1"/>
</dbReference>
<reference evidence="4 5" key="1">
    <citation type="submission" date="2018-12" db="EMBL/GenBank/DDBJ databases">
        <authorList>
            <consortium name="Pathogen Informatics"/>
        </authorList>
    </citation>
    <scope>NUCLEOTIDE SEQUENCE [LARGE SCALE GENOMIC DNA]</scope>
    <source>
        <strain evidence="4 5">NCTC9419</strain>
    </source>
</reference>
<dbReference type="InterPro" id="IPR050261">
    <property type="entry name" value="FrsA_esterase"/>
</dbReference>
<protein>
    <recommendedName>
        <fullName evidence="3">Esterase FrsA</fullName>
        <ecNumber evidence="3">3.1.1.1</ecNumber>
    </recommendedName>
</protein>
<keyword evidence="2 3" id="KW-0378">Hydrolase</keyword>
<comment type="catalytic activity">
    <reaction evidence="3">
        <text>a carboxylic ester + H2O = an alcohol + a carboxylate + H(+)</text>
        <dbReference type="Rhea" id="RHEA:21164"/>
        <dbReference type="ChEBI" id="CHEBI:15377"/>
        <dbReference type="ChEBI" id="CHEBI:15378"/>
        <dbReference type="ChEBI" id="CHEBI:29067"/>
        <dbReference type="ChEBI" id="CHEBI:30879"/>
        <dbReference type="ChEBI" id="CHEBI:33308"/>
        <dbReference type="EC" id="3.1.1.1"/>
    </reaction>
</comment>
<keyword evidence="1 3" id="KW-0719">Serine esterase</keyword>
<dbReference type="SUPFAM" id="SSF53474">
    <property type="entry name" value="alpha/beta-Hydrolases"/>
    <property type="match status" value="1"/>
</dbReference>
<name>A0A3S4FZ93_SERRU</name>
<dbReference type="STRING" id="61652.AXX16_4188"/>
<organism evidence="4 5">
    <name type="scientific">Serratia rubidaea</name>
    <name type="common">Serratia marinorubra</name>
    <dbReference type="NCBI Taxonomy" id="61652"/>
    <lineage>
        <taxon>Bacteria</taxon>
        <taxon>Pseudomonadati</taxon>
        <taxon>Pseudomonadota</taxon>
        <taxon>Gammaproteobacteria</taxon>
        <taxon>Enterobacterales</taxon>
        <taxon>Yersiniaceae</taxon>
        <taxon>Serratia</taxon>
    </lineage>
</organism>
<proteinExistence type="inferred from homology"/>
<comment type="similarity">
    <text evidence="3">Belongs to the FrsA family.</text>
</comment>
<sequence>MAQANLSEILFKPSFKHRETSTLIRRAPHARSATMHSPLEGDTANNWYRMLNRLLWAWRGVDAVEIVEVLSRIAASAAEHSDERLLDTVVGYRNGNWIYEWVHQGMQWQQRALEQQDPLLAGKHWLRAANFYSIAGYPHLKGDELAEQAEVLANRAYEEAALLLPYQLKELEFKIDGGSPITGFLHMPEQGKAPFPTVLMCGSLDTLQTDYHRLFNDYLAPLGIAMLTIDMPSIGASAKWKLTQDSSFLHQQVLSQLPGVPWIDHQRVTAFGFRFGANVAVRLAYLEPQRLRGVACLGPVVHGVLCDARNQQQVPDMYMDVLASRMGMADASDHVLKMELNRYSLKMQGLLGRRCYTPMLSGFWEQDPLSSKAESQLIVSSSLDGKLLAIPRAPIYRSFHQALQQMSRWLHDKMR</sequence>
<dbReference type="Pfam" id="PF06500">
    <property type="entry name" value="FrsA-like"/>
    <property type="match status" value="1"/>
</dbReference>
<comment type="function">
    <text evidence="3">Catalyzes the hydrolysis of esters.</text>
</comment>
<evidence type="ECO:0000256" key="1">
    <source>
        <dbReference type="ARBA" id="ARBA00022487"/>
    </source>
</evidence>
<dbReference type="Gene3D" id="3.40.50.1820">
    <property type="entry name" value="alpha/beta hydrolase"/>
    <property type="match status" value="1"/>
</dbReference>
<dbReference type="InterPro" id="IPR029058">
    <property type="entry name" value="AB_hydrolase_fold"/>
</dbReference>
<dbReference type="PANTHER" id="PTHR22946:SF4">
    <property type="entry name" value="ESTERASE FRSA"/>
    <property type="match status" value="1"/>
</dbReference>
<dbReference type="InterPro" id="IPR043423">
    <property type="entry name" value="FrsA"/>
</dbReference>
<evidence type="ECO:0000256" key="2">
    <source>
        <dbReference type="ARBA" id="ARBA00022801"/>
    </source>
</evidence>
<evidence type="ECO:0000313" key="4">
    <source>
        <dbReference type="EMBL" id="VEA72063.1"/>
    </source>
</evidence>
<dbReference type="GeneID" id="61764431"/>
<dbReference type="EC" id="3.1.1.1" evidence="3"/>
<dbReference type="AlphaFoldDB" id="A0A3S4FZ93"/>
<evidence type="ECO:0000256" key="3">
    <source>
        <dbReference type="HAMAP-Rule" id="MF_01063"/>
    </source>
</evidence>
<dbReference type="InterPro" id="IPR010520">
    <property type="entry name" value="FrsA-like"/>
</dbReference>
<dbReference type="RefSeq" id="WP_054306535.1">
    <property type="nucleotide sequence ID" value="NZ_CAMIPJ010000015.1"/>
</dbReference>
<dbReference type="Proteomes" id="UP000271603">
    <property type="component" value="Chromosome"/>
</dbReference>
<dbReference type="EMBL" id="LR134155">
    <property type="protein sequence ID" value="VEA72063.1"/>
    <property type="molecule type" value="Genomic_DNA"/>
</dbReference>
<evidence type="ECO:0000313" key="5">
    <source>
        <dbReference type="Proteomes" id="UP000271603"/>
    </source>
</evidence>
<dbReference type="NCBIfam" id="NF003460">
    <property type="entry name" value="PRK05077.1"/>
    <property type="match status" value="1"/>
</dbReference>
<accession>A0A3S4FZ93</accession>